<protein>
    <recommendedName>
        <fullName evidence="2">RBR-type E3 ubiquitin transferase</fullName>
        <ecNumber evidence="2">2.3.2.31</ecNumber>
    </recommendedName>
</protein>
<dbReference type="InterPro" id="IPR044066">
    <property type="entry name" value="TRIAD_supradom"/>
</dbReference>
<dbReference type="AlphaFoldDB" id="A0A2P5IA43"/>
<dbReference type="PROSITE" id="PS00518">
    <property type="entry name" value="ZF_RING_1"/>
    <property type="match status" value="1"/>
</dbReference>
<dbReference type="CDD" id="cd20335">
    <property type="entry name" value="BRcat_RBR"/>
    <property type="match status" value="1"/>
</dbReference>
<dbReference type="InterPro" id="IPR002867">
    <property type="entry name" value="IBR_dom"/>
</dbReference>
<evidence type="ECO:0000313" key="11">
    <source>
        <dbReference type="Proteomes" id="UP000094444"/>
    </source>
</evidence>
<dbReference type="Proteomes" id="UP000094444">
    <property type="component" value="Unassembled WGS sequence"/>
</dbReference>
<keyword evidence="7" id="KW-0833">Ubl conjugation pathway</keyword>
<keyword evidence="8" id="KW-0862">Zinc</keyword>
<evidence type="ECO:0000256" key="7">
    <source>
        <dbReference type="ARBA" id="ARBA00022786"/>
    </source>
</evidence>
<dbReference type="InterPro" id="IPR017907">
    <property type="entry name" value="Znf_RING_CS"/>
</dbReference>
<dbReference type="OrthoDB" id="10009520at2759"/>
<dbReference type="SUPFAM" id="SSF57850">
    <property type="entry name" value="RING/U-box"/>
    <property type="match status" value="3"/>
</dbReference>
<evidence type="ECO:0000256" key="4">
    <source>
        <dbReference type="ARBA" id="ARBA00022723"/>
    </source>
</evidence>
<dbReference type="GO" id="GO:0016567">
    <property type="term" value="P:protein ubiquitination"/>
    <property type="evidence" value="ECO:0007669"/>
    <property type="project" value="InterPro"/>
</dbReference>
<evidence type="ECO:0000259" key="9">
    <source>
        <dbReference type="PROSITE" id="PS51873"/>
    </source>
</evidence>
<comment type="catalytic activity">
    <reaction evidence="1">
        <text>[E2 ubiquitin-conjugating enzyme]-S-ubiquitinyl-L-cysteine + [acceptor protein]-L-lysine = [E2 ubiquitin-conjugating enzyme]-L-cysteine + [acceptor protein]-N(6)-ubiquitinyl-L-lysine.</text>
        <dbReference type="EC" id="2.3.2.31"/>
    </reaction>
</comment>
<evidence type="ECO:0000313" key="10">
    <source>
        <dbReference type="EMBL" id="POS79370.1"/>
    </source>
</evidence>
<keyword evidence="4" id="KW-0479">Metal-binding</keyword>
<dbReference type="PANTHER" id="PTHR11685">
    <property type="entry name" value="RBR FAMILY RING FINGER AND IBR DOMAIN-CONTAINING"/>
    <property type="match status" value="1"/>
</dbReference>
<feature type="domain" description="RING-type" evidence="9">
    <location>
        <begin position="134"/>
        <end position="329"/>
    </location>
</feature>
<proteinExistence type="predicted"/>
<dbReference type="GO" id="GO:0008270">
    <property type="term" value="F:zinc ion binding"/>
    <property type="evidence" value="ECO:0007669"/>
    <property type="project" value="UniProtKB-KW"/>
</dbReference>
<evidence type="ECO:0000256" key="2">
    <source>
        <dbReference type="ARBA" id="ARBA00012251"/>
    </source>
</evidence>
<evidence type="ECO:0000256" key="3">
    <source>
        <dbReference type="ARBA" id="ARBA00022679"/>
    </source>
</evidence>
<gene>
    <name evidence="10" type="ORF">DHEL01_v202255</name>
</gene>
<dbReference type="Gene3D" id="1.20.120.1750">
    <property type="match status" value="1"/>
</dbReference>
<evidence type="ECO:0000256" key="5">
    <source>
        <dbReference type="ARBA" id="ARBA00022737"/>
    </source>
</evidence>
<name>A0A2P5IA43_DIAHE</name>
<keyword evidence="3" id="KW-0808">Transferase</keyword>
<keyword evidence="6" id="KW-0863">Zinc-finger</keyword>
<dbReference type="InParanoid" id="A0A2P5IA43"/>
<dbReference type="STRING" id="158607.A0A2P5IA43"/>
<dbReference type="EMBL" id="MAVT02000119">
    <property type="protein sequence ID" value="POS79370.1"/>
    <property type="molecule type" value="Genomic_DNA"/>
</dbReference>
<evidence type="ECO:0000256" key="1">
    <source>
        <dbReference type="ARBA" id="ARBA00001798"/>
    </source>
</evidence>
<keyword evidence="5" id="KW-0677">Repeat</keyword>
<comment type="caution">
    <text evidence="10">The sequence shown here is derived from an EMBL/GenBank/DDBJ whole genome shotgun (WGS) entry which is preliminary data.</text>
</comment>
<dbReference type="EC" id="2.3.2.31" evidence="2"/>
<organism evidence="10 11">
    <name type="scientific">Diaporthe helianthi</name>
    <dbReference type="NCBI Taxonomy" id="158607"/>
    <lineage>
        <taxon>Eukaryota</taxon>
        <taxon>Fungi</taxon>
        <taxon>Dikarya</taxon>
        <taxon>Ascomycota</taxon>
        <taxon>Pezizomycotina</taxon>
        <taxon>Sordariomycetes</taxon>
        <taxon>Sordariomycetidae</taxon>
        <taxon>Diaporthales</taxon>
        <taxon>Diaporthaceae</taxon>
        <taxon>Diaporthe</taxon>
    </lineage>
</organism>
<dbReference type="PROSITE" id="PS51873">
    <property type="entry name" value="TRIAD"/>
    <property type="match status" value="1"/>
</dbReference>
<keyword evidence="11" id="KW-1185">Reference proteome</keyword>
<dbReference type="InterPro" id="IPR031127">
    <property type="entry name" value="E3_UB_ligase_RBR"/>
</dbReference>
<dbReference type="GO" id="GO:0061630">
    <property type="term" value="F:ubiquitin protein ligase activity"/>
    <property type="evidence" value="ECO:0007669"/>
    <property type="project" value="UniProtKB-EC"/>
</dbReference>
<dbReference type="CDD" id="cd22584">
    <property type="entry name" value="Rcat_RBR_unk"/>
    <property type="match status" value="1"/>
</dbReference>
<accession>A0A2P5IA43</accession>
<reference evidence="10" key="1">
    <citation type="submission" date="2017-09" db="EMBL/GenBank/DDBJ databases">
        <title>Polyketide synthases of a Diaporthe helianthi virulent isolate.</title>
        <authorList>
            <person name="Baroncelli R."/>
        </authorList>
    </citation>
    <scope>NUCLEOTIDE SEQUENCE [LARGE SCALE GENOMIC DNA]</scope>
    <source>
        <strain evidence="10">7/96</strain>
    </source>
</reference>
<dbReference type="Pfam" id="PF01485">
    <property type="entry name" value="IBR"/>
    <property type="match status" value="2"/>
</dbReference>
<sequence>MDPFADVDEQTARLIIQLQLEDLEEVSLNAASEGPHGTPAATDFGCALAMYENDLKAVADRDMAQSMAHAVRADGHTIREVLSEGNEPANDDELDDGLLEKMSAIYMGDDDVFEEEDIYNDDSIRYVFAPKKAPVAERRCCSCGDDVAFYHVAHTPCGHDYCRGCLQELFKLCLTDETLFPPRCCREPIPADKNRFFLTSQLYRDFQARKIEMETPDRTYCHVPGCSRFIPQENIEHQVGNCVVCNTRTCSVCKAAAHIGDCPEDPATKVLDDIAAENGWMRCNGCHRIVDLMAGCNHITCPCGAEFCYLCGEAWKTCTCVVYTEEQLLHRENVVAARDAEAGREVNLPQIRQQILENHECIDHAWRWVRGPHRCEECQSRLPEYIFECRHCRLQACNRCRRNRL</sequence>
<evidence type="ECO:0000256" key="6">
    <source>
        <dbReference type="ARBA" id="ARBA00022771"/>
    </source>
</evidence>
<evidence type="ECO:0000256" key="8">
    <source>
        <dbReference type="ARBA" id="ARBA00022833"/>
    </source>
</evidence>